<dbReference type="CDD" id="cd00609">
    <property type="entry name" value="AAT_like"/>
    <property type="match status" value="1"/>
</dbReference>
<sequence length="407" mass="45555">MASIFAGIEVGPKIEVFALNKLYQEDSSPFKVNLGVGAYRTADGRPWVLPVVKKTEIQIAESLDINHEYLPVCGPDSFTKASVSLLLGEDSPAIKENRAHGMQALSGTGALRVGAEFLVTRLGRSVVYYSDPTWENHHKVFAAAGFTDLRTYRYWNPKTRAVDFDGFIEDLQNAPENAIIILHACAHNPTGCDPTQEQWQHIADVMKSRKLFPFFDSAYQGFASGDPIRDAFAVRYFVSRGFELFCAQSYAKNFGLYCERVGNLTVVHKDATTTIAVISQLTLIVRAMYSNPPAFGGRIVDTILNSSELKKEWYECIKIMSSRIIKMRKALYDELIRLETPGTWNHIIDQIGMFSYTGLNEKQVQLLINEFHIYLLKTGRISMCGLNENNVAHVAKAIHTAVTTIPN</sequence>
<dbReference type="EC" id="2.6.1.1" evidence="5"/>
<evidence type="ECO:0000256" key="11">
    <source>
        <dbReference type="ARBA" id="ARBA00036027"/>
    </source>
</evidence>
<dbReference type="InterPro" id="IPR015421">
    <property type="entry name" value="PyrdxlP-dep_Trfase_major"/>
</dbReference>
<gene>
    <name evidence="21" type="primary">ast</name>
</gene>
<dbReference type="Gene3D" id="3.40.640.10">
    <property type="entry name" value="Type I PLP-dependent aspartate aminotransferase-like (Major domain)"/>
    <property type="match status" value="1"/>
</dbReference>
<evidence type="ECO:0000256" key="10">
    <source>
        <dbReference type="ARBA" id="ARBA00030923"/>
    </source>
</evidence>
<dbReference type="Gene3D" id="3.90.1150.10">
    <property type="entry name" value="Aspartate Aminotransferase, domain 1"/>
    <property type="match status" value="1"/>
</dbReference>
<evidence type="ECO:0000256" key="13">
    <source>
        <dbReference type="ARBA" id="ARBA00040527"/>
    </source>
</evidence>
<comment type="subunit">
    <text evidence="4">Homodimer.</text>
</comment>
<dbReference type="AlphaFoldDB" id="V5SI13"/>
<evidence type="ECO:0000256" key="7">
    <source>
        <dbReference type="ARBA" id="ARBA00022576"/>
    </source>
</evidence>
<dbReference type="GO" id="GO:0047801">
    <property type="term" value="F:L-cysteine transaminase activity"/>
    <property type="evidence" value="ECO:0007669"/>
    <property type="project" value="UniProtKB-EC"/>
</dbReference>
<evidence type="ECO:0000256" key="8">
    <source>
        <dbReference type="ARBA" id="ARBA00022679"/>
    </source>
</evidence>
<dbReference type="InterPro" id="IPR015422">
    <property type="entry name" value="PyrdxlP-dep_Trfase_small"/>
</dbReference>
<dbReference type="SUPFAM" id="SSF53383">
    <property type="entry name" value="PLP-dependent transferases"/>
    <property type="match status" value="1"/>
</dbReference>
<dbReference type="FunFam" id="3.90.1150.10:FF:000001">
    <property type="entry name" value="Aspartate aminotransferase"/>
    <property type="match status" value="1"/>
</dbReference>
<reference evidence="21" key="1">
    <citation type="submission" date="2013-09" db="EMBL/GenBank/DDBJ databases">
        <title>Annotation and transcript abundance of metabolic pathway and amino acid biosynthesis genes in the gall midge Mayetiola destructor (Diptera: Cecidomyiidae).</title>
        <authorList>
            <person name="Shreve J.T."/>
            <person name="Shukle R.H."/>
            <person name="Subramanyam S."/>
            <person name="Johnson A.J."/>
            <person name="Schemerhorn B.J."/>
            <person name="Williams C.E."/>
        </authorList>
    </citation>
    <scope>NUCLEOTIDE SEQUENCE</scope>
</reference>
<feature type="domain" description="Aminotransferase class I/classII large" evidence="20">
    <location>
        <begin position="31"/>
        <end position="398"/>
    </location>
</feature>
<dbReference type="EC" id="2.6.1.3" evidence="12"/>
<dbReference type="GO" id="GO:0005829">
    <property type="term" value="C:cytosol"/>
    <property type="evidence" value="ECO:0007669"/>
    <property type="project" value="TreeGrafter"/>
</dbReference>
<dbReference type="EMBL" id="KF647648">
    <property type="protein sequence ID" value="AHB50510.1"/>
    <property type="molecule type" value="mRNA"/>
</dbReference>
<comment type="catalytic activity">
    <reaction evidence="19">
        <text>L-cysteine + 2-oxoglutarate = 2-oxo-3-sulfanylpropanoate + L-glutamate</text>
        <dbReference type="Rhea" id="RHEA:17441"/>
        <dbReference type="ChEBI" id="CHEBI:16810"/>
        <dbReference type="ChEBI" id="CHEBI:29985"/>
        <dbReference type="ChEBI" id="CHEBI:35235"/>
        <dbReference type="ChEBI" id="CHEBI:57678"/>
        <dbReference type="EC" id="2.6.1.3"/>
    </reaction>
    <physiologicalReaction direction="left-to-right" evidence="19">
        <dbReference type="Rhea" id="RHEA:17442"/>
    </physiologicalReaction>
</comment>
<accession>V5SI13</accession>
<dbReference type="Pfam" id="PF00155">
    <property type="entry name" value="Aminotran_1_2"/>
    <property type="match status" value="1"/>
</dbReference>
<proteinExistence type="evidence at transcript level"/>
<evidence type="ECO:0000256" key="18">
    <source>
        <dbReference type="ARBA" id="ARBA00048761"/>
    </source>
</evidence>
<dbReference type="PRINTS" id="PR00799">
    <property type="entry name" value="TRANSAMINASE"/>
</dbReference>
<dbReference type="FunFam" id="3.40.640.10:FF:000044">
    <property type="entry name" value="Aspartate aminotransferase"/>
    <property type="match status" value="1"/>
</dbReference>
<protein>
    <recommendedName>
        <fullName evidence="13">Aspartate aminotransferase, cytoplasmic</fullName>
        <ecNumber evidence="5">2.6.1.1</ecNumber>
        <ecNumber evidence="12">2.6.1.3</ecNumber>
    </recommendedName>
    <alternativeName>
        <fullName evidence="14">Cysteine aminotransferase, cytoplasmic</fullName>
    </alternativeName>
    <alternativeName>
        <fullName evidence="15">Cysteine transaminase, cytoplasmic</fullName>
    </alternativeName>
    <alternativeName>
        <fullName evidence="16">Glutamate oxaloacetate transaminase 1</fullName>
    </alternativeName>
    <alternativeName>
        <fullName evidence="10">Transaminase A</fullName>
    </alternativeName>
</protein>
<evidence type="ECO:0000256" key="2">
    <source>
        <dbReference type="ARBA" id="ARBA00004496"/>
    </source>
</evidence>
<evidence type="ECO:0000256" key="3">
    <source>
        <dbReference type="ARBA" id="ARBA00007441"/>
    </source>
</evidence>
<name>V5SI13_MAYDE</name>
<evidence type="ECO:0000256" key="14">
    <source>
        <dbReference type="ARBA" id="ARBA00042149"/>
    </source>
</evidence>
<evidence type="ECO:0000256" key="16">
    <source>
        <dbReference type="ARBA" id="ARBA00043056"/>
    </source>
</evidence>
<comment type="catalytic activity">
    <reaction evidence="17">
        <text>L-aspartate + 2-oxoglutarate = oxaloacetate + L-glutamate</text>
        <dbReference type="Rhea" id="RHEA:21824"/>
        <dbReference type="ChEBI" id="CHEBI:16452"/>
        <dbReference type="ChEBI" id="CHEBI:16810"/>
        <dbReference type="ChEBI" id="CHEBI:29985"/>
        <dbReference type="ChEBI" id="CHEBI:29991"/>
        <dbReference type="EC" id="2.6.1.1"/>
    </reaction>
    <physiologicalReaction direction="left-to-right" evidence="17">
        <dbReference type="Rhea" id="RHEA:21825"/>
    </physiologicalReaction>
</comment>
<evidence type="ECO:0000256" key="9">
    <source>
        <dbReference type="ARBA" id="ARBA00022898"/>
    </source>
</evidence>
<comment type="catalytic activity">
    <reaction evidence="11">
        <text>(2S)-2-aminobutanoate + 2-oxoglutarate = 2-oxobutanoate + L-glutamate</text>
        <dbReference type="Rhea" id="RHEA:70223"/>
        <dbReference type="ChEBI" id="CHEBI:16763"/>
        <dbReference type="ChEBI" id="CHEBI:16810"/>
        <dbReference type="ChEBI" id="CHEBI:29985"/>
        <dbReference type="ChEBI" id="CHEBI:74359"/>
    </reaction>
    <physiologicalReaction direction="right-to-left" evidence="11">
        <dbReference type="Rhea" id="RHEA:70225"/>
    </physiologicalReaction>
</comment>
<dbReference type="InterPro" id="IPR000796">
    <property type="entry name" value="Asp_trans"/>
</dbReference>
<evidence type="ECO:0000256" key="15">
    <source>
        <dbReference type="ARBA" id="ARBA00042175"/>
    </source>
</evidence>
<keyword evidence="6" id="KW-0963">Cytoplasm</keyword>
<dbReference type="GO" id="GO:0030170">
    <property type="term" value="F:pyridoxal phosphate binding"/>
    <property type="evidence" value="ECO:0007669"/>
    <property type="project" value="InterPro"/>
</dbReference>
<evidence type="ECO:0000256" key="4">
    <source>
        <dbReference type="ARBA" id="ARBA00011738"/>
    </source>
</evidence>
<organism evidence="21">
    <name type="scientific">Mayetiola destructor</name>
    <name type="common">Hessian fly</name>
    <dbReference type="NCBI Taxonomy" id="39758"/>
    <lineage>
        <taxon>Eukaryota</taxon>
        <taxon>Metazoa</taxon>
        <taxon>Ecdysozoa</taxon>
        <taxon>Arthropoda</taxon>
        <taxon>Hexapoda</taxon>
        <taxon>Insecta</taxon>
        <taxon>Pterygota</taxon>
        <taxon>Neoptera</taxon>
        <taxon>Endopterygota</taxon>
        <taxon>Diptera</taxon>
        <taxon>Nematocera</taxon>
        <taxon>Sciaroidea</taxon>
        <taxon>Cecidomyiidae</taxon>
        <taxon>Mayetiola</taxon>
    </lineage>
</organism>
<dbReference type="PANTHER" id="PTHR11879:SF55">
    <property type="entry name" value="GLUTAMATE OXALOACETATE TRANSAMINASE 1, ISOFORM B"/>
    <property type="match status" value="1"/>
</dbReference>
<comment type="catalytic activity">
    <reaction evidence="18">
        <text>3-sulfino-L-alanine + 2-oxoglutarate = 3-sulfinopyruvate + L-glutamate</text>
        <dbReference type="Rhea" id="RHEA:70295"/>
        <dbReference type="ChEBI" id="CHEBI:16810"/>
        <dbReference type="ChEBI" id="CHEBI:29985"/>
        <dbReference type="ChEBI" id="CHEBI:61085"/>
        <dbReference type="ChEBI" id="CHEBI:140699"/>
    </reaction>
    <physiologicalReaction direction="right-to-left" evidence="18">
        <dbReference type="Rhea" id="RHEA:70297"/>
    </physiologicalReaction>
</comment>
<dbReference type="NCBIfam" id="NF006719">
    <property type="entry name" value="PRK09257.1"/>
    <property type="match status" value="1"/>
</dbReference>
<evidence type="ECO:0000259" key="20">
    <source>
        <dbReference type="Pfam" id="PF00155"/>
    </source>
</evidence>
<keyword evidence="9" id="KW-0663">Pyridoxal phosphate</keyword>
<keyword evidence="8 21" id="KW-0808">Transferase</keyword>
<dbReference type="InterPro" id="IPR015424">
    <property type="entry name" value="PyrdxlP-dep_Trfase"/>
</dbReference>
<dbReference type="PANTHER" id="PTHR11879">
    <property type="entry name" value="ASPARTATE AMINOTRANSFERASE"/>
    <property type="match status" value="1"/>
</dbReference>
<dbReference type="GO" id="GO:0004069">
    <property type="term" value="F:L-aspartate:2-oxoglutarate aminotransferase activity"/>
    <property type="evidence" value="ECO:0007669"/>
    <property type="project" value="UniProtKB-EC"/>
</dbReference>
<comment type="similarity">
    <text evidence="3">Belongs to the class-I pyridoxal-phosphate-dependent aminotransferase family.</text>
</comment>
<evidence type="ECO:0000313" key="21">
    <source>
        <dbReference type="EMBL" id="AHB50510.1"/>
    </source>
</evidence>
<evidence type="ECO:0000256" key="6">
    <source>
        <dbReference type="ARBA" id="ARBA00022490"/>
    </source>
</evidence>
<evidence type="ECO:0000256" key="19">
    <source>
        <dbReference type="ARBA" id="ARBA00049350"/>
    </source>
</evidence>
<dbReference type="InterPro" id="IPR004839">
    <property type="entry name" value="Aminotransferase_I/II_large"/>
</dbReference>
<evidence type="ECO:0000256" key="5">
    <source>
        <dbReference type="ARBA" id="ARBA00012753"/>
    </source>
</evidence>
<evidence type="ECO:0000256" key="17">
    <source>
        <dbReference type="ARBA" id="ARBA00048507"/>
    </source>
</evidence>
<comment type="subcellular location">
    <subcellularLocation>
        <location evidence="2">Cytoplasm</location>
    </subcellularLocation>
</comment>
<evidence type="ECO:0000256" key="1">
    <source>
        <dbReference type="ARBA" id="ARBA00001933"/>
    </source>
</evidence>
<dbReference type="GO" id="GO:0006532">
    <property type="term" value="P:aspartate biosynthetic process"/>
    <property type="evidence" value="ECO:0007669"/>
    <property type="project" value="TreeGrafter"/>
</dbReference>
<comment type="cofactor">
    <cofactor evidence="1">
        <name>pyridoxal 5'-phosphate</name>
        <dbReference type="ChEBI" id="CHEBI:597326"/>
    </cofactor>
</comment>
<keyword evidence="7 21" id="KW-0032">Aminotransferase</keyword>
<evidence type="ECO:0000256" key="12">
    <source>
        <dbReference type="ARBA" id="ARBA00038941"/>
    </source>
</evidence>